<gene>
    <name evidence="2" type="ORF">EPUS_00835</name>
</gene>
<feature type="region of interest" description="Disordered" evidence="1">
    <location>
        <begin position="1"/>
        <end position="107"/>
    </location>
</feature>
<dbReference type="Proteomes" id="UP000019373">
    <property type="component" value="Unassembled WGS sequence"/>
</dbReference>
<name>U1HVI8_ENDPU</name>
<organism evidence="2 3">
    <name type="scientific">Endocarpon pusillum (strain Z07020 / HMAS-L-300199)</name>
    <name type="common">Lichen-forming fungus</name>
    <dbReference type="NCBI Taxonomy" id="1263415"/>
    <lineage>
        <taxon>Eukaryota</taxon>
        <taxon>Fungi</taxon>
        <taxon>Dikarya</taxon>
        <taxon>Ascomycota</taxon>
        <taxon>Pezizomycotina</taxon>
        <taxon>Eurotiomycetes</taxon>
        <taxon>Chaetothyriomycetidae</taxon>
        <taxon>Verrucariales</taxon>
        <taxon>Verrucariaceae</taxon>
        <taxon>Endocarpon</taxon>
    </lineage>
</organism>
<feature type="compositionally biased region" description="Basic residues" evidence="1">
    <location>
        <begin position="69"/>
        <end position="83"/>
    </location>
</feature>
<dbReference type="HOGENOM" id="CLU_2015254_0_0_1"/>
<feature type="compositionally biased region" description="Polar residues" evidence="1">
    <location>
        <begin position="26"/>
        <end position="51"/>
    </location>
</feature>
<dbReference type="EMBL" id="KE720872">
    <property type="protein sequence ID" value="ERF74705.1"/>
    <property type="molecule type" value="Genomic_DNA"/>
</dbReference>
<proteinExistence type="predicted"/>
<accession>U1HVI8</accession>
<reference evidence="3" key="1">
    <citation type="journal article" date="2014" name="BMC Genomics">
        <title>Genome characteristics reveal the impact of lichenization on lichen-forming fungus Endocarpon pusillum Hedwig (Verrucariales, Ascomycota).</title>
        <authorList>
            <person name="Wang Y.-Y."/>
            <person name="Liu B."/>
            <person name="Zhang X.-Y."/>
            <person name="Zhou Q.-M."/>
            <person name="Zhang T."/>
            <person name="Li H."/>
            <person name="Yu Y.-F."/>
            <person name="Zhang X.-L."/>
            <person name="Hao X.-Y."/>
            <person name="Wang M."/>
            <person name="Wang L."/>
            <person name="Wei J.-C."/>
        </authorList>
    </citation>
    <scope>NUCLEOTIDE SEQUENCE [LARGE SCALE GENOMIC DNA]</scope>
    <source>
        <strain evidence="3">Z07020 / HMAS-L-300199</strain>
    </source>
</reference>
<evidence type="ECO:0000256" key="1">
    <source>
        <dbReference type="SAM" id="MobiDB-lite"/>
    </source>
</evidence>
<evidence type="ECO:0000313" key="3">
    <source>
        <dbReference type="Proteomes" id="UP000019373"/>
    </source>
</evidence>
<keyword evidence="3" id="KW-1185">Reference proteome</keyword>
<evidence type="ECO:0000313" key="2">
    <source>
        <dbReference type="EMBL" id="ERF74705.1"/>
    </source>
</evidence>
<protein>
    <submittedName>
        <fullName evidence="2">Uncharacterized protein</fullName>
    </submittedName>
</protein>
<dbReference type="GeneID" id="19235896"/>
<dbReference type="AlphaFoldDB" id="U1HVI8"/>
<dbReference type="RefSeq" id="XP_007799806.1">
    <property type="nucleotide sequence ID" value="XM_007801615.1"/>
</dbReference>
<sequence length="123" mass="13077">MPCCTRPSKTKGVTESIRRTATTAASTPGQHDNVYIQPQGSARYPTSTPADQTPDRPASSDSGSASGTRKLKRLTGLRPHRNFGHTANENPAAVHGDEKLGAGSLRKKTDENRVLPASILILS</sequence>